<dbReference type="Gene3D" id="3.40.50.150">
    <property type="entry name" value="Vaccinia Virus protein VP39"/>
    <property type="match status" value="1"/>
</dbReference>
<dbReference type="InterPro" id="IPR029063">
    <property type="entry name" value="SAM-dependent_MTases_sf"/>
</dbReference>
<dbReference type="PANTHER" id="PTHR20974:SF0">
    <property type="entry name" value="UPF0585 PROTEIN CG18661"/>
    <property type="match status" value="1"/>
</dbReference>
<evidence type="ECO:0000313" key="1">
    <source>
        <dbReference type="EMBL" id="APW43615.1"/>
    </source>
</evidence>
<dbReference type="EMBL" id="CP019239">
    <property type="protein sequence ID" value="APW43615.1"/>
    <property type="molecule type" value="Genomic_DNA"/>
</dbReference>
<evidence type="ECO:0000313" key="2">
    <source>
        <dbReference type="Proteomes" id="UP000186110"/>
    </source>
</evidence>
<dbReference type="RefSeq" id="WP_029709078.1">
    <property type="nucleotide sequence ID" value="NZ_CP019239.1"/>
</dbReference>
<dbReference type="Proteomes" id="UP000186110">
    <property type="component" value="Chromosome"/>
</dbReference>
<dbReference type="AlphaFoldDB" id="A0A1P8KCC5"/>
<sequence length="201" mass="22022">MAQPDHSPSAERNKQPILEVLQTFLPAQGTALEIASGTGQHVVWFAQNMPLWTWQPTEVHSGALYNIEVRATEADLANVNVALPLDVCKTPWQLEDTPFDLILCLNMLHIAPWDACGALMQGAATHLTPSGKLVTYGPYFEADVTPTPSNLDFDQSLRAHDPRWGIRQLGDVAQQAAAAGLRLSARHAMPANNLLLVWERG</sequence>
<organism evidence="1 2">
    <name type="scientific">Rhodoferax saidenbachensis</name>
    <dbReference type="NCBI Taxonomy" id="1484693"/>
    <lineage>
        <taxon>Bacteria</taxon>
        <taxon>Pseudomonadati</taxon>
        <taxon>Pseudomonadota</taxon>
        <taxon>Betaproteobacteria</taxon>
        <taxon>Burkholderiales</taxon>
        <taxon>Comamonadaceae</taxon>
        <taxon>Rhodoferax</taxon>
    </lineage>
</organism>
<dbReference type="InterPro" id="IPR010342">
    <property type="entry name" value="DUF938"/>
</dbReference>
<keyword evidence="1" id="KW-0808">Transferase</keyword>
<proteinExistence type="predicted"/>
<keyword evidence="2" id="KW-1185">Reference proteome</keyword>
<reference evidence="1 2" key="1">
    <citation type="submission" date="2017-01" db="EMBL/GenBank/DDBJ databases">
        <authorList>
            <person name="Mah S.A."/>
            <person name="Swanson W.J."/>
            <person name="Moy G.W."/>
            <person name="Vacquier V.D."/>
        </authorList>
    </citation>
    <scope>NUCLEOTIDE SEQUENCE [LARGE SCALE GENOMIC DNA]</scope>
    <source>
        <strain evidence="1 2">DSM 22694</strain>
    </source>
</reference>
<dbReference type="Pfam" id="PF06080">
    <property type="entry name" value="DUF938"/>
    <property type="match status" value="1"/>
</dbReference>
<dbReference type="STRING" id="1484693.RS694_14455"/>
<dbReference type="SUPFAM" id="SSF53335">
    <property type="entry name" value="S-adenosyl-L-methionine-dependent methyltransferases"/>
    <property type="match status" value="1"/>
</dbReference>
<accession>A0A1P8KCC5</accession>
<dbReference type="KEGG" id="rsb:RS694_14455"/>
<dbReference type="GO" id="GO:0032259">
    <property type="term" value="P:methylation"/>
    <property type="evidence" value="ECO:0007669"/>
    <property type="project" value="UniProtKB-KW"/>
</dbReference>
<dbReference type="eggNOG" id="COG0500">
    <property type="taxonomic scope" value="Bacteria"/>
</dbReference>
<dbReference type="GO" id="GO:0008168">
    <property type="term" value="F:methyltransferase activity"/>
    <property type="evidence" value="ECO:0007669"/>
    <property type="project" value="UniProtKB-KW"/>
</dbReference>
<dbReference type="PANTHER" id="PTHR20974">
    <property type="entry name" value="UPF0585 PROTEIN CG18661"/>
    <property type="match status" value="1"/>
</dbReference>
<keyword evidence="1" id="KW-0489">Methyltransferase</keyword>
<name>A0A1P8KCC5_9BURK</name>
<protein>
    <submittedName>
        <fullName evidence="1">SAM-dependent methyltransferase</fullName>
    </submittedName>
</protein>
<gene>
    <name evidence="1" type="ORF">RS694_14455</name>
</gene>